<dbReference type="Gene3D" id="3.30.300.30">
    <property type="match status" value="1"/>
</dbReference>
<dbReference type="InterPro" id="IPR045851">
    <property type="entry name" value="AMP-bd_C_sf"/>
</dbReference>
<dbReference type="InterPro" id="IPR025110">
    <property type="entry name" value="AMP-bd_C"/>
</dbReference>
<dbReference type="SUPFAM" id="SSF56801">
    <property type="entry name" value="Acetyl-CoA synthetase-like"/>
    <property type="match status" value="1"/>
</dbReference>
<dbReference type="PANTHER" id="PTHR43201">
    <property type="entry name" value="ACYL-COA SYNTHETASE"/>
    <property type="match status" value="1"/>
</dbReference>
<name>A0A5D4H217_9HYPH</name>
<accession>A0A5D4H217</accession>
<evidence type="ECO:0000313" key="6">
    <source>
        <dbReference type="Proteomes" id="UP000323258"/>
    </source>
</evidence>
<dbReference type="PROSITE" id="PS00455">
    <property type="entry name" value="AMP_BINDING"/>
    <property type="match status" value="1"/>
</dbReference>
<dbReference type="PANTHER" id="PTHR43201:SF5">
    <property type="entry name" value="MEDIUM-CHAIN ACYL-COA LIGASE ACSF2, MITOCHONDRIAL"/>
    <property type="match status" value="1"/>
</dbReference>
<sequence length="509" mass="55299">MDYGLREWARREPDRVALRFDGGAVLSFGELERMANRFANLFADCGLRHGDHVAVLLGNGPHIVALCWAASRSAIYLTPMPNSLGPVETAYIVDNSTAKLVIADPRYGGVAAELPARCAHVASFLSLNGGIEGFEPAEPRLAAMSADPRSDESPGSLMMYSSGTTGAPKGIWRPLPAMEQLAGGPPAFARDLISLFGFTAETRYLSTAPLYHAAPLRFVLAVSAAGGQSTVMEKFDAARSLDLIEEHRLTMSQWVPTMFQRLLALPEERRRSYDAPRHVRAIHGAAPCTPALKRAMIEWWGPIIEEYYSGSEGVGLTSIGSAEWLRKPGSVGAAKKGTIHILGDDDAELGPGESGRVFFSGTPPFAYFGDEAKTAGRTSRQGYQTFGDIGHVDGEGHLFLSDRLDDMIISGGVNVYPQEIEAAIEEAEGVAECGVVGFPDEEFQERPVAFVVPAAGRREASGDLLARLETHVRQRLGRIKWPREIRFVAELPRSPTGKLLRRELRKIGD</sequence>
<dbReference type="OrthoDB" id="9803968at2"/>
<evidence type="ECO:0000256" key="2">
    <source>
        <dbReference type="ARBA" id="ARBA00022598"/>
    </source>
</evidence>
<reference evidence="5 6" key="1">
    <citation type="submission" date="2019-08" db="EMBL/GenBank/DDBJ databases">
        <authorList>
            <person name="Seo Y.L."/>
        </authorList>
    </citation>
    <scope>NUCLEOTIDE SEQUENCE [LARGE SCALE GENOMIC DNA]</scope>
    <source>
        <strain evidence="5 6">MaA-C15</strain>
    </source>
</reference>
<comment type="similarity">
    <text evidence="1">Belongs to the ATP-dependent AMP-binding enzyme family.</text>
</comment>
<dbReference type="GO" id="GO:0031956">
    <property type="term" value="F:medium-chain fatty acid-CoA ligase activity"/>
    <property type="evidence" value="ECO:0007669"/>
    <property type="project" value="TreeGrafter"/>
</dbReference>
<keyword evidence="6" id="KW-1185">Reference proteome</keyword>
<gene>
    <name evidence="5" type="ORF">FY036_07315</name>
</gene>
<protein>
    <submittedName>
        <fullName evidence="5">AMP-binding protein</fullName>
    </submittedName>
</protein>
<dbReference type="InterPro" id="IPR020845">
    <property type="entry name" value="AMP-binding_CS"/>
</dbReference>
<evidence type="ECO:0000313" key="5">
    <source>
        <dbReference type="EMBL" id="TYR33555.1"/>
    </source>
</evidence>
<dbReference type="InterPro" id="IPR042099">
    <property type="entry name" value="ANL_N_sf"/>
</dbReference>
<dbReference type="Pfam" id="PF13193">
    <property type="entry name" value="AMP-binding_C"/>
    <property type="match status" value="1"/>
</dbReference>
<dbReference type="Pfam" id="PF00501">
    <property type="entry name" value="AMP-binding"/>
    <property type="match status" value="1"/>
</dbReference>
<proteinExistence type="inferred from homology"/>
<dbReference type="AlphaFoldDB" id="A0A5D4H217"/>
<dbReference type="GO" id="GO:0006631">
    <property type="term" value="P:fatty acid metabolic process"/>
    <property type="evidence" value="ECO:0007669"/>
    <property type="project" value="TreeGrafter"/>
</dbReference>
<dbReference type="Proteomes" id="UP000323258">
    <property type="component" value="Unassembled WGS sequence"/>
</dbReference>
<dbReference type="Gene3D" id="3.40.50.12780">
    <property type="entry name" value="N-terminal domain of ligase-like"/>
    <property type="match status" value="1"/>
</dbReference>
<keyword evidence="2" id="KW-0436">Ligase</keyword>
<evidence type="ECO:0000259" key="3">
    <source>
        <dbReference type="Pfam" id="PF00501"/>
    </source>
</evidence>
<dbReference type="EMBL" id="VSZS01000059">
    <property type="protein sequence ID" value="TYR33555.1"/>
    <property type="molecule type" value="Genomic_DNA"/>
</dbReference>
<reference evidence="5 6" key="2">
    <citation type="submission" date="2019-09" db="EMBL/GenBank/DDBJ databases">
        <title>Mesorhizobium sp. MaA-C15 isolated from Microcystis aeruginosa.</title>
        <authorList>
            <person name="Jeong S.E."/>
            <person name="Jin H.M."/>
            <person name="Jeon C.O."/>
        </authorList>
    </citation>
    <scope>NUCLEOTIDE SEQUENCE [LARGE SCALE GENOMIC DNA]</scope>
    <source>
        <strain evidence="5 6">MaA-C15</strain>
    </source>
</reference>
<feature type="domain" description="AMP-binding enzyme C-terminal" evidence="4">
    <location>
        <begin position="419"/>
        <end position="498"/>
    </location>
</feature>
<evidence type="ECO:0000256" key="1">
    <source>
        <dbReference type="ARBA" id="ARBA00006432"/>
    </source>
</evidence>
<comment type="caution">
    <text evidence="5">The sequence shown here is derived from an EMBL/GenBank/DDBJ whole genome shotgun (WGS) entry which is preliminary data.</text>
</comment>
<evidence type="ECO:0000259" key="4">
    <source>
        <dbReference type="Pfam" id="PF13193"/>
    </source>
</evidence>
<organism evidence="5 6">
    <name type="scientific">Neoaquamicrobium microcysteis</name>
    <dbReference type="NCBI Taxonomy" id="2682781"/>
    <lineage>
        <taxon>Bacteria</taxon>
        <taxon>Pseudomonadati</taxon>
        <taxon>Pseudomonadota</taxon>
        <taxon>Alphaproteobacteria</taxon>
        <taxon>Hyphomicrobiales</taxon>
        <taxon>Phyllobacteriaceae</taxon>
        <taxon>Neoaquamicrobium</taxon>
    </lineage>
</organism>
<feature type="domain" description="AMP-dependent synthetase/ligase" evidence="3">
    <location>
        <begin position="5"/>
        <end position="361"/>
    </location>
</feature>
<dbReference type="InterPro" id="IPR000873">
    <property type="entry name" value="AMP-dep_synth/lig_dom"/>
</dbReference>